<organism evidence="2 3">
    <name type="scientific">Chelatococcus reniformis</name>
    <dbReference type="NCBI Taxonomy" id="1494448"/>
    <lineage>
        <taxon>Bacteria</taxon>
        <taxon>Pseudomonadati</taxon>
        <taxon>Pseudomonadota</taxon>
        <taxon>Alphaproteobacteria</taxon>
        <taxon>Hyphomicrobiales</taxon>
        <taxon>Chelatococcaceae</taxon>
        <taxon>Chelatococcus</taxon>
    </lineage>
</organism>
<dbReference type="Gene3D" id="3.40.190.10">
    <property type="entry name" value="Periplasmic binding protein-like II"/>
    <property type="match status" value="2"/>
</dbReference>
<dbReference type="SUPFAM" id="SSF53850">
    <property type="entry name" value="Periplasmic binding protein-like II"/>
    <property type="match status" value="1"/>
</dbReference>
<dbReference type="AlphaFoldDB" id="A0A916X910"/>
<dbReference type="EMBL" id="BMGG01000002">
    <property type="protein sequence ID" value="GGC53424.1"/>
    <property type="molecule type" value="Genomic_DNA"/>
</dbReference>
<dbReference type="InterPro" id="IPR027939">
    <property type="entry name" value="NMT1/THI5"/>
</dbReference>
<evidence type="ECO:0000313" key="3">
    <source>
        <dbReference type="Proteomes" id="UP000637002"/>
    </source>
</evidence>
<dbReference type="Proteomes" id="UP000637002">
    <property type="component" value="Unassembled WGS sequence"/>
</dbReference>
<reference evidence="2" key="1">
    <citation type="journal article" date="2014" name="Int. J. Syst. Evol. Microbiol.">
        <title>Complete genome sequence of Corynebacterium casei LMG S-19264T (=DSM 44701T), isolated from a smear-ripened cheese.</title>
        <authorList>
            <consortium name="US DOE Joint Genome Institute (JGI-PGF)"/>
            <person name="Walter F."/>
            <person name="Albersmeier A."/>
            <person name="Kalinowski J."/>
            <person name="Ruckert C."/>
        </authorList>
    </citation>
    <scope>NUCLEOTIDE SEQUENCE</scope>
    <source>
        <strain evidence="2">CGMCC 1.12919</strain>
    </source>
</reference>
<dbReference type="Pfam" id="PF09084">
    <property type="entry name" value="NMT1"/>
    <property type="match status" value="1"/>
</dbReference>
<feature type="domain" description="SsuA/THI5-like" evidence="1">
    <location>
        <begin position="34"/>
        <end position="232"/>
    </location>
</feature>
<gene>
    <name evidence="2" type="ORF">GCM10010994_10590</name>
</gene>
<comment type="caution">
    <text evidence="2">The sequence shown here is derived from an EMBL/GenBank/DDBJ whole genome shotgun (WGS) entry which is preliminary data.</text>
</comment>
<keyword evidence="3" id="KW-1185">Reference proteome</keyword>
<dbReference type="PANTHER" id="PTHR31528:SF15">
    <property type="entry name" value="RIBOFLAVIN-BINDING PROTEIN RIBY"/>
    <property type="match status" value="1"/>
</dbReference>
<sequence length="350" mass="38115">MAVMGLPGLAAGAAAADKVTYAIPTAITQQYADLTFGITLGFFADEGIDLQLVSLSNTPTVPQVANKSLVFANSTADGQLQALAKGERIDVRFFYNYLRGSVYTFSVKDDSPIGTIADLKGKKLGIGALTWGNIPMSRAILAEAGIAWQKDITVVPIGVGPAAWRQLQTGQVDVMNYYISENEKMRTAGIAVRTLPYPDRYRHMFSSALVAHVDMIRDKPDLLARFGRAMAKLSVACKAAREACARSFWQVYPATRPTPDKEAEALALGVRLLDGNYQSIGFFPDGKEEWGSFKPDSWNIHVQVLADGGVLPRADLPVETLYTNQFVPEFNKFDRDAVIAKARAAEAKND</sequence>
<proteinExistence type="predicted"/>
<evidence type="ECO:0000313" key="2">
    <source>
        <dbReference type="EMBL" id="GGC53424.1"/>
    </source>
</evidence>
<dbReference type="GO" id="GO:0009228">
    <property type="term" value="P:thiamine biosynthetic process"/>
    <property type="evidence" value="ECO:0007669"/>
    <property type="project" value="InterPro"/>
</dbReference>
<dbReference type="InterPro" id="IPR015168">
    <property type="entry name" value="SsuA/THI5"/>
</dbReference>
<dbReference type="PANTHER" id="PTHR31528">
    <property type="entry name" value="4-AMINO-5-HYDROXYMETHYL-2-METHYLPYRIMIDINE PHOSPHATE SYNTHASE THI11-RELATED"/>
    <property type="match status" value="1"/>
</dbReference>
<reference evidence="2" key="2">
    <citation type="submission" date="2020-09" db="EMBL/GenBank/DDBJ databases">
        <authorList>
            <person name="Sun Q."/>
            <person name="Zhou Y."/>
        </authorList>
    </citation>
    <scope>NUCLEOTIDE SEQUENCE</scope>
    <source>
        <strain evidence="2">CGMCC 1.12919</strain>
    </source>
</reference>
<protein>
    <recommendedName>
        <fullName evidence="1">SsuA/THI5-like domain-containing protein</fullName>
    </recommendedName>
</protein>
<evidence type="ECO:0000259" key="1">
    <source>
        <dbReference type="Pfam" id="PF09084"/>
    </source>
</evidence>
<accession>A0A916X910</accession>
<name>A0A916X910_9HYPH</name>